<dbReference type="GO" id="GO:0006166">
    <property type="term" value="P:purine ribonucleoside salvage"/>
    <property type="evidence" value="ECO:0007669"/>
    <property type="project" value="TreeGrafter"/>
</dbReference>
<accession>A0A6J6JG31</accession>
<gene>
    <name evidence="11" type="ORF">UFOPK2001_00794</name>
</gene>
<reference evidence="11" key="1">
    <citation type="submission" date="2020-05" db="EMBL/GenBank/DDBJ databases">
        <authorList>
            <person name="Chiriac C."/>
            <person name="Salcher M."/>
            <person name="Ghai R."/>
            <person name="Kavagutti S V."/>
        </authorList>
    </citation>
    <scope>NUCLEOTIDE SEQUENCE</scope>
</reference>
<keyword evidence="4" id="KW-0479">Metal-binding</keyword>
<dbReference type="SUPFAM" id="SSF53738">
    <property type="entry name" value="Phosphoglucomutase, first 3 domains"/>
    <property type="match status" value="3"/>
</dbReference>
<dbReference type="GO" id="GO:0000287">
    <property type="term" value="F:magnesium ion binding"/>
    <property type="evidence" value="ECO:0007669"/>
    <property type="project" value="InterPro"/>
</dbReference>
<dbReference type="InterPro" id="IPR016066">
    <property type="entry name" value="A-D-PHexomutase_CS"/>
</dbReference>
<feature type="domain" description="Alpha-D-phosphohexomutase C-terminal" evidence="7">
    <location>
        <begin position="486"/>
        <end position="536"/>
    </location>
</feature>
<dbReference type="EMBL" id="CAEZVN010000074">
    <property type="protein sequence ID" value="CAB4635253.1"/>
    <property type="molecule type" value="Genomic_DNA"/>
</dbReference>
<dbReference type="Gene3D" id="3.30.310.50">
    <property type="entry name" value="Alpha-D-phosphohexomutase, C-terminal domain"/>
    <property type="match status" value="1"/>
</dbReference>
<dbReference type="InterPro" id="IPR005845">
    <property type="entry name" value="A-D-PHexomutase_a/b/a-II"/>
</dbReference>
<evidence type="ECO:0000313" key="11">
    <source>
        <dbReference type="EMBL" id="CAB4635253.1"/>
    </source>
</evidence>
<evidence type="ECO:0000259" key="10">
    <source>
        <dbReference type="Pfam" id="PF02880"/>
    </source>
</evidence>
<comment type="cofactor">
    <cofactor evidence="1">
        <name>Mg(2+)</name>
        <dbReference type="ChEBI" id="CHEBI:18420"/>
    </cofactor>
</comment>
<proteinExistence type="inferred from homology"/>
<dbReference type="PANTHER" id="PTHR45745:SF1">
    <property type="entry name" value="PHOSPHOGLUCOMUTASE 2B-RELATED"/>
    <property type="match status" value="1"/>
</dbReference>
<dbReference type="PRINTS" id="PR00509">
    <property type="entry name" value="PGMPMM"/>
</dbReference>
<dbReference type="InterPro" id="IPR005843">
    <property type="entry name" value="A-D-PHexomutase_C"/>
</dbReference>
<dbReference type="InterPro" id="IPR005841">
    <property type="entry name" value="Alpha-D-phosphohexomutase_SF"/>
</dbReference>
<dbReference type="InterPro" id="IPR005846">
    <property type="entry name" value="A-D-PHexomutase_a/b/a-III"/>
</dbReference>
<feature type="domain" description="Alpha-D-phosphohexomutase alpha/beta/alpha" evidence="10">
    <location>
        <begin position="332"/>
        <end position="442"/>
    </location>
</feature>
<dbReference type="InterPro" id="IPR005844">
    <property type="entry name" value="A-D-PHexomutase_a/b/a-I"/>
</dbReference>
<dbReference type="AlphaFoldDB" id="A0A6J6JG31"/>
<dbReference type="SUPFAM" id="SSF55957">
    <property type="entry name" value="Phosphoglucomutase, C-terminal domain"/>
    <property type="match status" value="1"/>
</dbReference>
<dbReference type="GO" id="GO:0008973">
    <property type="term" value="F:phosphopentomutase activity"/>
    <property type="evidence" value="ECO:0007669"/>
    <property type="project" value="TreeGrafter"/>
</dbReference>
<protein>
    <submittedName>
        <fullName evidence="11">Unannotated protein</fullName>
    </submittedName>
</protein>
<dbReference type="PANTHER" id="PTHR45745">
    <property type="entry name" value="PHOSPHOMANNOMUTASE 45A"/>
    <property type="match status" value="1"/>
</dbReference>
<evidence type="ECO:0000256" key="4">
    <source>
        <dbReference type="ARBA" id="ARBA00022723"/>
    </source>
</evidence>
<keyword evidence="5" id="KW-0460">Magnesium</keyword>
<feature type="domain" description="Alpha-D-phosphohexomutase alpha/beta/alpha" evidence="9">
    <location>
        <begin position="217"/>
        <end position="317"/>
    </location>
</feature>
<keyword evidence="6" id="KW-0413">Isomerase</keyword>
<dbReference type="Pfam" id="PF00408">
    <property type="entry name" value="PGM_PMM_IV"/>
    <property type="match status" value="1"/>
</dbReference>
<dbReference type="CDD" id="cd05799">
    <property type="entry name" value="PGM2"/>
    <property type="match status" value="1"/>
</dbReference>
<evidence type="ECO:0000259" key="8">
    <source>
        <dbReference type="Pfam" id="PF02878"/>
    </source>
</evidence>
<evidence type="ECO:0000256" key="6">
    <source>
        <dbReference type="ARBA" id="ARBA00023235"/>
    </source>
</evidence>
<dbReference type="Pfam" id="PF02879">
    <property type="entry name" value="PGM_PMM_II"/>
    <property type="match status" value="1"/>
</dbReference>
<comment type="similarity">
    <text evidence="2">Belongs to the phosphohexose mutase family.</text>
</comment>
<evidence type="ECO:0000256" key="2">
    <source>
        <dbReference type="ARBA" id="ARBA00010231"/>
    </source>
</evidence>
<dbReference type="Pfam" id="PF02880">
    <property type="entry name" value="PGM_PMM_III"/>
    <property type="match status" value="1"/>
</dbReference>
<evidence type="ECO:0000256" key="5">
    <source>
        <dbReference type="ARBA" id="ARBA00022842"/>
    </source>
</evidence>
<dbReference type="Pfam" id="PF02878">
    <property type="entry name" value="PGM_PMM_I"/>
    <property type="match status" value="1"/>
</dbReference>
<dbReference type="Gene3D" id="3.40.120.10">
    <property type="entry name" value="Alpha-D-Glucose-1,6-Bisphosphate, subunit A, domain 3"/>
    <property type="match status" value="3"/>
</dbReference>
<dbReference type="GO" id="GO:0005975">
    <property type="term" value="P:carbohydrate metabolic process"/>
    <property type="evidence" value="ECO:0007669"/>
    <property type="project" value="InterPro"/>
</dbReference>
<evidence type="ECO:0000259" key="7">
    <source>
        <dbReference type="Pfam" id="PF00408"/>
    </source>
</evidence>
<evidence type="ECO:0000256" key="3">
    <source>
        <dbReference type="ARBA" id="ARBA00022553"/>
    </source>
</evidence>
<dbReference type="InterPro" id="IPR016055">
    <property type="entry name" value="A-D-PHexomutase_a/b/a-I/II/III"/>
</dbReference>
<keyword evidence="3" id="KW-0597">Phosphoprotein</keyword>
<sequence length="554" mass="58906">MSNNLADLIAAASAWADQDPDLETRAELEELIDKRDVAALSSRFDGRLEFGTAGLRGELGAGSNRMNRVLVAQAAAGIAKFLLTQPEFNSDVEPPSVVIGFDGRINSAVFARDSAQILAGAGIRAYLFDGVVPTPVLAFAGKHLNTSAAIMVTASHNPPRDNGYKVYLGGSNGGSQIISPTDQIIAGHIAEVAKSKTFNEINKSDKFEMVGDELRQAYVAETASLTGEVIEGDKVRIAYTAMHGVGWSIVDALFASVGLAKPETVTAQLLPDGNFPTVAFPNPEEPGAMDLALEVGRERHADLILANDPDADRLALAIKDSSSPTGFRQLTGDEVGLLLGDEMARRAVADRRKGNLACSIVSSSALSKVAEHYGFGFRETLTGFKWISKVPDLIFGFEEALGYCVDAEHTPDKDGISAALIIADLANRLASQGKTIADRLDDLGALFGHYATGQISIRVTDLSIIANLMNQLREETPSVIDGTQAAFRDLALGGNGLAPTDGVRFDLEDGRRVIVRPSGTEPKLKCYLQAIGSNQAEAKEKLAALRAAMLTILQ</sequence>
<feature type="domain" description="Alpha-D-phosphohexomutase alpha/beta/alpha" evidence="8">
    <location>
        <begin position="48"/>
        <end position="192"/>
    </location>
</feature>
<evidence type="ECO:0000256" key="1">
    <source>
        <dbReference type="ARBA" id="ARBA00001946"/>
    </source>
</evidence>
<evidence type="ECO:0000259" key="9">
    <source>
        <dbReference type="Pfam" id="PF02879"/>
    </source>
</evidence>
<dbReference type="PROSITE" id="PS00710">
    <property type="entry name" value="PGM_PMM"/>
    <property type="match status" value="1"/>
</dbReference>
<organism evidence="11">
    <name type="scientific">freshwater metagenome</name>
    <dbReference type="NCBI Taxonomy" id="449393"/>
    <lineage>
        <taxon>unclassified sequences</taxon>
        <taxon>metagenomes</taxon>
        <taxon>ecological metagenomes</taxon>
    </lineage>
</organism>
<dbReference type="InterPro" id="IPR036900">
    <property type="entry name" value="A-D-PHexomutase_C_sf"/>
</dbReference>
<name>A0A6J6JG31_9ZZZZ</name>